<sequence>MDIDDEGPPDLVAVGSGSDAIDNVAAVVEDLQIAKVPISIITGYLGSGKTTLMNYILNERHGKKIAVILNEFGDSADIEKSLTVSQEGQQVEEWLELANGCLCCTVKDTGVQAIESLMEKSGNFDYILLETTGLADPGNLAPLFWVDDGLGSSIYLDGVVTLVDAKNILRCLDEPLAEELPEDGDEAGHVHQGPLLSTAHLQISHADVVVLNKVDLVTGEELEKVKARVQSINALAKIHVTDHSKVPQLEGVVLDLHAYDNVDESQLEFGIRGHSHLDPSISTAVLKLPVLDDAHLEKLELWMRALLWEKLELAHPDAGEEAGEKGTRARSDIHRVKGRIAMSGGRVKMLQGVREIFEFLDDESALTRQTSSKIILIGRNINRDGLQASLDASLKA</sequence>
<dbReference type="PANTHER" id="PTHR13748">
    <property type="entry name" value="COBW-RELATED"/>
    <property type="match status" value="1"/>
</dbReference>
<gene>
    <name evidence="10" type="ORF">KVT40_000816</name>
</gene>
<dbReference type="Pfam" id="PF02492">
    <property type="entry name" value="cobW"/>
    <property type="match status" value="1"/>
</dbReference>
<dbReference type="Gene3D" id="3.30.1220.10">
    <property type="entry name" value="CobW-like, C-terminal domain"/>
    <property type="match status" value="1"/>
</dbReference>
<dbReference type="Proteomes" id="UP000809789">
    <property type="component" value="Unassembled WGS sequence"/>
</dbReference>
<dbReference type="InterPro" id="IPR003495">
    <property type="entry name" value="CobW/HypB/UreG_nucleotide-bd"/>
</dbReference>
<evidence type="ECO:0000259" key="9">
    <source>
        <dbReference type="Pfam" id="PF07683"/>
    </source>
</evidence>
<evidence type="ECO:0000313" key="10">
    <source>
        <dbReference type="EMBL" id="KAG8631676.1"/>
    </source>
</evidence>
<dbReference type="OrthoDB" id="258627at2759"/>
<feature type="domain" description="CobW/HypB/UreG nucleotide-binding" evidence="8">
    <location>
        <begin position="37"/>
        <end position="238"/>
    </location>
</feature>
<evidence type="ECO:0000256" key="7">
    <source>
        <dbReference type="ARBA" id="ARBA00049117"/>
    </source>
</evidence>
<evidence type="ECO:0000256" key="6">
    <source>
        <dbReference type="ARBA" id="ARBA00034320"/>
    </source>
</evidence>
<evidence type="ECO:0000256" key="4">
    <source>
        <dbReference type="ARBA" id="ARBA00023134"/>
    </source>
</evidence>
<protein>
    <recommendedName>
        <fullName evidence="12">COBW domain-containing protein 1</fullName>
    </recommendedName>
</protein>
<dbReference type="InterPro" id="IPR036627">
    <property type="entry name" value="CobW-likC_sf"/>
</dbReference>
<evidence type="ECO:0000256" key="5">
    <source>
        <dbReference type="ARBA" id="ARBA00023186"/>
    </source>
</evidence>
<dbReference type="GO" id="GO:0005737">
    <property type="term" value="C:cytoplasm"/>
    <property type="evidence" value="ECO:0007669"/>
    <property type="project" value="TreeGrafter"/>
</dbReference>
<evidence type="ECO:0000256" key="2">
    <source>
        <dbReference type="ARBA" id="ARBA00022801"/>
    </source>
</evidence>
<dbReference type="CDD" id="cd03112">
    <property type="entry name" value="CobW-like"/>
    <property type="match status" value="1"/>
</dbReference>
<dbReference type="Pfam" id="PF07683">
    <property type="entry name" value="CobW_C"/>
    <property type="match status" value="1"/>
</dbReference>
<keyword evidence="3" id="KW-0862">Zinc</keyword>
<evidence type="ECO:0008006" key="12">
    <source>
        <dbReference type="Google" id="ProtNLM"/>
    </source>
</evidence>
<dbReference type="GO" id="GO:0005525">
    <property type="term" value="F:GTP binding"/>
    <property type="evidence" value="ECO:0007669"/>
    <property type="project" value="UniProtKB-KW"/>
</dbReference>
<evidence type="ECO:0000256" key="3">
    <source>
        <dbReference type="ARBA" id="ARBA00022833"/>
    </source>
</evidence>
<dbReference type="InterPro" id="IPR011629">
    <property type="entry name" value="CobW-like_C"/>
</dbReference>
<keyword evidence="4" id="KW-0342">GTP-binding</keyword>
<dbReference type="InterPro" id="IPR051316">
    <property type="entry name" value="Zinc-reg_GTPase_activator"/>
</dbReference>
<comment type="catalytic activity">
    <reaction evidence="7">
        <text>GTP + H2O = GDP + phosphate + H(+)</text>
        <dbReference type="Rhea" id="RHEA:19669"/>
        <dbReference type="ChEBI" id="CHEBI:15377"/>
        <dbReference type="ChEBI" id="CHEBI:15378"/>
        <dbReference type="ChEBI" id="CHEBI:37565"/>
        <dbReference type="ChEBI" id="CHEBI:43474"/>
        <dbReference type="ChEBI" id="CHEBI:58189"/>
    </reaction>
    <physiologicalReaction direction="left-to-right" evidence="7">
        <dbReference type="Rhea" id="RHEA:19670"/>
    </physiologicalReaction>
</comment>
<dbReference type="GO" id="GO:0016787">
    <property type="term" value="F:hydrolase activity"/>
    <property type="evidence" value="ECO:0007669"/>
    <property type="project" value="UniProtKB-KW"/>
</dbReference>
<keyword evidence="1" id="KW-0547">Nucleotide-binding</keyword>
<reference evidence="10" key="1">
    <citation type="submission" date="2021-07" db="EMBL/GenBank/DDBJ databases">
        <title>Elsinoe batatas strain:CRI-CJ2 Genome sequencing and assembly.</title>
        <authorList>
            <person name="Huang L."/>
        </authorList>
    </citation>
    <scope>NUCLEOTIDE SEQUENCE</scope>
    <source>
        <strain evidence="10">CRI-CJ2</strain>
    </source>
</reference>
<name>A0A8K0L810_9PEZI</name>
<dbReference type="SUPFAM" id="SSF52540">
    <property type="entry name" value="P-loop containing nucleoside triphosphate hydrolases"/>
    <property type="match status" value="1"/>
</dbReference>
<proteinExistence type="inferred from homology"/>
<comment type="similarity">
    <text evidence="6">Belongs to the SIMIBI class G3E GTPase family. ZNG1 subfamily.</text>
</comment>
<feature type="domain" description="CobW C-terminal" evidence="9">
    <location>
        <begin position="325"/>
        <end position="393"/>
    </location>
</feature>
<dbReference type="Gene3D" id="3.40.50.300">
    <property type="entry name" value="P-loop containing nucleotide triphosphate hydrolases"/>
    <property type="match status" value="1"/>
</dbReference>
<evidence type="ECO:0000256" key="1">
    <source>
        <dbReference type="ARBA" id="ARBA00022741"/>
    </source>
</evidence>
<evidence type="ECO:0000313" key="11">
    <source>
        <dbReference type="Proteomes" id="UP000809789"/>
    </source>
</evidence>
<organism evidence="10 11">
    <name type="scientific">Elsinoe batatas</name>
    <dbReference type="NCBI Taxonomy" id="2601811"/>
    <lineage>
        <taxon>Eukaryota</taxon>
        <taxon>Fungi</taxon>
        <taxon>Dikarya</taxon>
        <taxon>Ascomycota</taxon>
        <taxon>Pezizomycotina</taxon>
        <taxon>Dothideomycetes</taxon>
        <taxon>Dothideomycetidae</taxon>
        <taxon>Myriangiales</taxon>
        <taxon>Elsinoaceae</taxon>
        <taxon>Elsinoe</taxon>
    </lineage>
</organism>
<keyword evidence="2" id="KW-0378">Hydrolase</keyword>
<dbReference type="SUPFAM" id="SSF90002">
    <property type="entry name" value="Hypothetical protein YjiA, C-terminal domain"/>
    <property type="match status" value="1"/>
</dbReference>
<accession>A0A8K0L810</accession>
<dbReference type="PANTHER" id="PTHR13748:SF31">
    <property type="entry name" value="ZINC-REGULATED GTPASE METALLOPROTEIN ACTIVATOR 1A-RELATED"/>
    <property type="match status" value="1"/>
</dbReference>
<dbReference type="InterPro" id="IPR027417">
    <property type="entry name" value="P-loop_NTPase"/>
</dbReference>
<dbReference type="AlphaFoldDB" id="A0A8K0L810"/>
<evidence type="ECO:0000259" key="8">
    <source>
        <dbReference type="Pfam" id="PF02492"/>
    </source>
</evidence>
<keyword evidence="5" id="KW-0143">Chaperone</keyword>
<keyword evidence="11" id="KW-1185">Reference proteome</keyword>
<dbReference type="EMBL" id="JAESVG020000001">
    <property type="protein sequence ID" value="KAG8631676.1"/>
    <property type="molecule type" value="Genomic_DNA"/>
</dbReference>
<comment type="caution">
    <text evidence="10">The sequence shown here is derived from an EMBL/GenBank/DDBJ whole genome shotgun (WGS) entry which is preliminary data.</text>
</comment>